<keyword evidence="3" id="KW-0408">Iron</keyword>
<feature type="transmembrane region" description="Helical" evidence="4">
    <location>
        <begin position="47"/>
        <end position="66"/>
    </location>
</feature>
<dbReference type="GO" id="GO:0006629">
    <property type="term" value="P:lipid metabolic process"/>
    <property type="evidence" value="ECO:0007669"/>
    <property type="project" value="InterPro"/>
</dbReference>
<name>K9VYL9_9CYAN</name>
<evidence type="ECO:0000313" key="6">
    <source>
        <dbReference type="EMBL" id="AFZ13233.1"/>
    </source>
</evidence>
<reference evidence="6 7" key="1">
    <citation type="submission" date="2012-06" db="EMBL/GenBank/DDBJ databases">
        <title>Finished chromosome of genome of Crinalium epipsammum PCC 9333.</title>
        <authorList>
            <consortium name="US DOE Joint Genome Institute"/>
            <person name="Gugger M."/>
            <person name="Coursin T."/>
            <person name="Rippka R."/>
            <person name="Tandeau De Marsac N."/>
            <person name="Huntemann M."/>
            <person name="Wei C.-L."/>
            <person name="Han J."/>
            <person name="Detter J.C."/>
            <person name="Han C."/>
            <person name="Tapia R."/>
            <person name="Davenport K."/>
            <person name="Daligault H."/>
            <person name="Erkkila T."/>
            <person name="Gu W."/>
            <person name="Munk A.C.C."/>
            <person name="Teshima H."/>
            <person name="Xu Y."/>
            <person name="Chain P."/>
            <person name="Chen A."/>
            <person name="Krypides N."/>
            <person name="Mavromatis K."/>
            <person name="Markowitz V."/>
            <person name="Szeto E."/>
            <person name="Ivanova N."/>
            <person name="Mikhailova N."/>
            <person name="Ovchinnikova G."/>
            <person name="Pagani I."/>
            <person name="Pati A."/>
            <person name="Goodwin L."/>
            <person name="Peters L."/>
            <person name="Pitluck S."/>
            <person name="Woyke T."/>
            <person name="Kerfeld C."/>
        </authorList>
    </citation>
    <scope>NUCLEOTIDE SEQUENCE [LARGE SCALE GENOMIC DNA]</scope>
    <source>
        <strain evidence="6 7">PCC 9333</strain>
    </source>
</reference>
<evidence type="ECO:0000256" key="2">
    <source>
        <dbReference type="ARBA" id="ARBA00008749"/>
    </source>
</evidence>
<dbReference type="InterPro" id="IPR012171">
    <property type="entry name" value="Fatty_acid_desaturase"/>
</dbReference>
<sequence length="357" mass="41713">MTISPIKEKALSPISSKTASTLRLKDVVKTLPREVFQKDTRKAWTQVLLNVLAVGLCYWGLAIAPWFLLPPLWILTGTAITGFFVIAHDCGHRSFAKRRWVNDLVGHVFLLPLIYPFHGWRILHNFHHKHTNQLDIDNAWQPYRPEEYESSNTPIKFVYSKLRGRFWWVSSIIHWAGLHFNWSSFEGKERQQVKFSALVVIAFASIAFPTLIATTGIWGFVKFWLLPWLGYHFWMSTFTIVHHTAPDIPFTPVESWDEAIAQLSGTVHCDYPRWIEFLCHDINVHVPHHISQAIPSYNLRKAHQSLKENWGNYLYETRFSWDLMKQITDKCHLYSPEDCYQSFKEFELARQSTASNN</sequence>
<evidence type="ECO:0000256" key="3">
    <source>
        <dbReference type="ARBA" id="ARBA00023004"/>
    </source>
</evidence>
<dbReference type="Proteomes" id="UP000010472">
    <property type="component" value="Chromosome"/>
</dbReference>
<feature type="transmembrane region" description="Helical" evidence="4">
    <location>
        <begin position="195"/>
        <end position="218"/>
    </location>
</feature>
<dbReference type="STRING" id="1173022.Cri9333_2366"/>
<dbReference type="GO" id="GO:0016491">
    <property type="term" value="F:oxidoreductase activity"/>
    <property type="evidence" value="ECO:0007669"/>
    <property type="project" value="InterPro"/>
</dbReference>
<accession>K9VYL9</accession>
<dbReference type="eggNOG" id="COG3239">
    <property type="taxonomic scope" value="Bacteria"/>
</dbReference>
<dbReference type="Pfam" id="PF00487">
    <property type="entry name" value="FA_desaturase"/>
    <property type="match status" value="1"/>
</dbReference>
<dbReference type="CDD" id="cd03507">
    <property type="entry name" value="Delta12-FADS-like"/>
    <property type="match status" value="1"/>
</dbReference>
<feature type="transmembrane region" description="Helical" evidence="4">
    <location>
        <begin position="72"/>
        <end position="88"/>
    </location>
</feature>
<keyword evidence="4" id="KW-1133">Transmembrane helix</keyword>
<comment type="similarity">
    <text evidence="2">Belongs to the fatty acid desaturase type 2 family.</text>
</comment>
<comment type="cofactor">
    <cofactor evidence="1">
        <name>Fe(2+)</name>
        <dbReference type="ChEBI" id="CHEBI:29033"/>
    </cofactor>
</comment>
<feature type="transmembrane region" description="Helical" evidence="4">
    <location>
        <begin position="166"/>
        <end position="183"/>
    </location>
</feature>
<evidence type="ECO:0000256" key="1">
    <source>
        <dbReference type="ARBA" id="ARBA00001954"/>
    </source>
</evidence>
<evidence type="ECO:0000313" key="7">
    <source>
        <dbReference type="Proteomes" id="UP000010472"/>
    </source>
</evidence>
<dbReference type="PATRIC" id="fig|1173022.3.peg.2558"/>
<evidence type="ECO:0000259" key="5">
    <source>
        <dbReference type="Pfam" id="PF00487"/>
    </source>
</evidence>
<dbReference type="HOGENOM" id="CLU_033094_3_1_3"/>
<keyword evidence="7" id="KW-1185">Reference proteome</keyword>
<evidence type="ECO:0000256" key="4">
    <source>
        <dbReference type="SAM" id="Phobius"/>
    </source>
</evidence>
<dbReference type="EMBL" id="CP003620">
    <property type="protein sequence ID" value="AFZ13233.1"/>
    <property type="molecule type" value="Genomic_DNA"/>
</dbReference>
<keyword evidence="4" id="KW-0472">Membrane</keyword>
<dbReference type="PANTHER" id="PTHR32100">
    <property type="entry name" value="OMEGA-6 FATTY ACID DESATURASE, CHLOROPLASTIC"/>
    <property type="match status" value="1"/>
</dbReference>
<gene>
    <name evidence="6" type="ORF">Cri9333_2366</name>
</gene>
<feature type="domain" description="Fatty acid desaturase" evidence="5">
    <location>
        <begin position="66"/>
        <end position="316"/>
    </location>
</feature>
<dbReference type="AlphaFoldDB" id="K9VYL9"/>
<dbReference type="KEGG" id="cep:Cri9333_2366"/>
<keyword evidence="4" id="KW-0812">Transmembrane</keyword>
<feature type="transmembrane region" description="Helical" evidence="4">
    <location>
        <begin position="100"/>
        <end position="118"/>
    </location>
</feature>
<proteinExistence type="inferred from homology"/>
<organism evidence="6 7">
    <name type="scientific">Crinalium epipsammum PCC 9333</name>
    <dbReference type="NCBI Taxonomy" id="1173022"/>
    <lineage>
        <taxon>Bacteria</taxon>
        <taxon>Bacillati</taxon>
        <taxon>Cyanobacteriota</taxon>
        <taxon>Cyanophyceae</taxon>
        <taxon>Gomontiellales</taxon>
        <taxon>Gomontiellaceae</taxon>
        <taxon>Crinalium</taxon>
    </lineage>
</organism>
<dbReference type="RefSeq" id="WP_015203347.1">
    <property type="nucleotide sequence ID" value="NC_019753.1"/>
</dbReference>
<dbReference type="InterPro" id="IPR005804">
    <property type="entry name" value="FA_desaturase_dom"/>
</dbReference>
<dbReference type="OrthoDB" id="9769653at2"/>
<protein>
    <submittedName>
        <fullName evidence="6">Delta-12 acyl-phospholipid desaturase</fullName>
    </submittedName>
</protein>